<evidence type="ECO:0000256" key="5">
    <source>
        <dbReference type="ARBA" id="ARBA00023157"/>
    </source>
</evidence>
<dbReference type="SUPFAM" id="SSF48537">
    <property type="entry name" value="Phospholipase C/P1 nuclease"/>
    <property type="match status" value="1"/>
</dbReference>
<sequence>MKQYSMKFVLNCLMSASLLLASVSAHAWGYQGHRIAADVASGLLTQQARIRAGELLMGGSLADVASYMDDERRNLKRQIPGSDKWHYDNIPVCGNASVAAVCHGGDCASARIDYFSEILADRTTDKATRVFALKALVHLIGDIHQPLHAADDGDHGGNDVSIGSRNLHSEWDSGLVKKLVRYQSADDYALTLLDRYHTQIQNAQSGNATAWAMESHDLAQRVAYGNLPGFACGQGPMSVARLPASYYDQALPVVELQLVRAGARMAMVLNHALAK</sequence>
<dbReference type="InterPro" id="IPR008947">
    <property type="entry name" value="PLipase_C/P1_nuclease_dom_sf"/>
</dbReference>
<dbReference type="Proteomes" id="UP000447355">
    <property type="component" value="Unassembled WGS sequence"/>
</dbReference>
<feature type="signal peptide" evidence="7">
    <location>
        <begin position="1"/>
        <end position="27"/>
    </location>
</feature>
<organism evidence="8 9">
    <name type="scientific">Duganella vulcania</name>
    <dbReference type="NCBI Taxonomy" id="2692166"/>
    <lineage>
        <taxon>Bacteria</taxon>
        <taxon>Pseudomonadati</taxon>
        <taxon>Pseudomonadota</taxon>
        <taxon>Betaproteobacteria</taxon>
        <taxon>Burkholderiales</taxon>
        <taxon>Oxalobacteraceae</taxon>
        <taxon>Telluria group</taxon>
        <taxon>Duganella</taxon>
    </lineage>
</organism>
<dbReference type="Pfam" id="PF02265">
    <property type="entry name" value="S1-P1_nuclease"/>
    <property type="match status" value="1"/>
</dbReference>
<evidence type="ECO:0000313" key="8">
    <source>
        <dbReference type="EMBL" id="MYM92420.1"/>
    </source>
</evidence>
<evidence type="ECO:0000256" key="2">
    <source>
        <dbReference type="ARBA" id="ARBA00022723"/>
    </source>
</evidence>
<dbReference type="CDD" id="cd11010">
    <property type="entry name" value="S1-P1_nuclease"/>
    <property type="match status" value="1"/>
</dbReference>
<dbReference type="GO" id="GO:0003676">
    <property type="term" value="F:nucleic acid binding"/>
    <property type="evidence" value="ECO:0007669"/>
    <property type="project" value="InterPro"/>
</dbReference>
<dbReference type="GO" id="GO:0006308">
    <property type="term" value="P:DNA catabolic process"/>
    <property type="evidence" value="ECO:0007669"/>
    <property type="project" value="InterPro"/>
</dbReference>
<accession>A0A845GFY5</accession>
<dbReference type="RefSeq" id="WP_161081692.1">
    <property type="nucleotide sequence ID" value="NZ_WWCX01000001.1"/>
</dbReference>
<evidence type="ECO:0000256" key="1">
    <source>
        <dbReference type="ARBA" id="ARBA00022722"/>
    </source>
</evidence>
<comment type="caution">
    <text evidence="8">The sequence shown here is derived from an EMBL/GenBank/DDBJ whole genome shotgun (WGS) entry which is preliminary data.</text>
</comment>
<evidence type="ECO:0008006" key="10">
    <source>
        <dbReference type="Google" id="ProtNLM"/>
    </source>
</evidence>
<keyword evidence="7" id="KW-0732">Signal</keyword>
<dbReference type="InterPro" id="IPR003154">
    <property type="entry name" value="S1/P1nuclease"/>
</dbReference>
<keyword evidence="6" id="KW-0325">Glycoprotein</keyword>
<keyword evidence="3" id="KW-0255">Endonuclease</keyword>
<dbReference type="GO" id="GO:0046872">
    <property type="term" value="F:metal ion binding"/>
    <property type="evidence" value="ECO:0007669"/>
    <property type="project" value="UniProtKB-KW"/>
</dbReference>
<evidence type="ECO:0000256" key="6">
    <source>
        <dbReference type="ARBA" id="ARBA00023180"/>
    </source>
</evidence>
<gene>
    <name evidence="8" type="ORF">GTP90_00935</name>
</gene>
<reference evidence="8" key="1">
    <citation type="submission" date="2019-12" db="EMBL/GenBank/DDBJ databases">
        <title>Novel species isolated from a subtropical stream in China.</title>
        <authorList>
            <person name="Lu H."/>
        </authorList>
    </citation>
    <scope>NUCLEOTIDE SEQUENCE [LARGE SCALE GENOMIC DNA]</scope>
    <source>
        <strain evidence="8">FT81W</strain>
    </source>
</reference>
<evidence type="ECO:0000256" key="4">
    <source>
        <dbReference type="ARBA" id="ARBA00022801"/>
    </source>
</evidence>
<protein>
    <recommendedName>
        <fullName evidence="10">S1/P1 Nuclease</fullName>
    </recommendedName>
</protein>
<name>A0A845GFY5_9BURK</name>
<keyword evidence="5" id="KW-1015">Disulfide bond</keyword>
<dbReference type="PANTHER" id="PTHR33146:SF26">
    <property type="entry name" value="ENDONUCLEASE 4"/>
    <property type="match status" value="1"/>
</dbReference>
<evidence type="ECO:0000256" key="7">
    <source>
        <dbReference type="SAM" id="SignalP"/>
    </source>
</evidence>
<feature type="chain" id="PRO_5032887241" description="S1/P1 Nuclease" evidence="7">
    <location>
        <begin position="28"/>
        <end position="275"/>
    </location>
</feature>
<dbReference type="GO" id="GO:0004519">
    <property type="term" value="F:endonuclease activity"/>
    <property type="evidence" value="ECO:0007669"/>
    <property type="project" value="UniProtKB-KW"/>
</dbReference>
<keyword evidence="2" id="KW-0479">Metal-binding</keyword>
<evidence type="ECO:0000256" key="3">
    <source>
        <dbReference type="ARBA" id="ARBA00022759"/>
    </source>
</evidence>
<proteinExistence type="predicted"/>
<dbReference type="GO" id="GO:0016788">
    <property type="term" value="F:hydrolase activity, acting on ester bonds"/>
    <property type="evidence" value="ECO:0007669"/>
    <property type="project" value="InterPro"/>
</dbReference>
<dbReference type="Gene3D" id="1.10.575.10">
    <property type="entry name" value="P1 Nuclease"/>
    <property type="match status" value="1"/>
</dbReference>
<dbReference type="PANTHER" id="PTHR33146">
    <property type="entry name" value="ENDONUCLEASE 4"/>
    <property type="match status" value="1"/>
</dbReference>
<dbReference type="AlphaFoldDB" id="A0A845GFY5"/>
<evidence type="ECO:0000313" key="9">
    <source>
        <dbReference type="Proteomes" id="UP000447355"/>
    </source>
</evidence>
<keyword evidence="1" id="KW-0540">Nuclease</keyword>
<keyword evidence="4" id="KW-0378">Hydrolase</keyword>
<dbReference type="EMBL" id="WWCX01000001">
    <property type="protein sequence ID" value="MYM92420.1"/>
    <property type="molecule type" value="Genomic_DNA"/>
</dbReference>